<evidence type="ECO:0000313" key="2">
    <source>
        <dbReference type="EMBL" id="MFC5719563.1"/>
    </source>
</evidence>
<protein>
    <submittedName>
        <fullName evidence="2">DUF397 domain-containing protein</fullName>
    </submittedName>
</protein>
<reference evidence="3" key="1">
    <citation type="journal article" date="2019" name="Int. J. Syst. Evol. Microbiol.">
        <title>The Global Catalogue of Microorganisms (GCM) 10K type strain sequencing project: providing services to taxonomists for standard genome sequencing and annotation.</title>
        <authorList>
            <consortium name="The Broad Institute Genomics Platform"/>
            <consortium name="The Broad Institute Genome Sequencing Center for Infectious Disease"/>
            <person name="Wu L."/>
            <person name="Ma J."/>
        </authorList>
    </citation>
    <scope>NUCLEOTIDE SEQUENCE [LARGE SCALE GENOMIC DNA]</scope>
    <source>
        <strain evidence="3">CGMCC 4.7304</strain>
    </source>
</reference>
<gene>
    <name evidence="2" type="ORF">ACFP1Z_05140</name>
</gene>
<evidence type="ECO:0000313" key="3">
    <source>
        <dbReference type="Proteomes" id="UP001596083"/>
    </source>
</evidence>
<proteinExistence type="predicted"/>
<dbReference type="Proteomes" id="UP001596083">
    <property type="component" value="Unassembled WGS sequence"/>
</dbReference>
<comment type="caution">
    <text evidence="2">The sequence shown here is derived from an EMBL/GenBank/DDBJ whole genome shotgun (WGS) entry which is preliminary data.</text>
</comment>
<accession>A0ABW0YVH5</accession>
<feature type="domain" description="DUF397" evidence="1">
    <location>
        <begin position="11"/>
        <end position="61"/>
    </location>
</feature>
<dbReference type="EMBL" id="JBHSPB010000003">
    <property type="protein sequence ID" value="MFC5719563.1"/>
    <property type="molecule type" value="Genomic_DNA"/>
</dbReference>
<dbReference type="InterPro" id="IPR007278">
    <property type="entry name" value="DUF397"/>
</dbReference>
<evidence type="ECO:0000259" key="1">
    <source>
        <dbReference type="Pfam" id="PF04149"/>
    </source>
</evidence>
<dbReference type="Pfam" id="PF04149">
    <property type="entry name" value="DUF397"/>
    <property type="match status" value="1"/>
</dbReference>
<name>A0ABW0YVH5_9ACTN</name>
<organism evidence="2 3">
    <name type="scientific">Streptomyces gamaensis</name>
    <dbReference type="NCBI Taxonomy" id="1763542"/>
    <lineage>
        <taxon>Bacteria</taxon>
        <taxon>Bacillati</taxon>
        <taxon>Actinomycetota</taxon>
        <taxon>Actinomycetes</taxon>
        <taxon>Kitasatosporales</taxon>
        <taxon>Streptomycetaceae</taxon>
        <taxon>Streptomyces</taxon>
    </lineage>
</organism>
<sequence>MSVKVQEADVGWLKSSFSEQNGACIELALSEGAILLRESDVPGVVVRTTPGKLYALLAGAKSGALDSSL</sequence>
<keyword evidence="3" id="KW-1185">Reference proteome</keyword>
<dbReference type="RefSeq" id="WP_390314674.1">
    <property type="nucleotide sequence ID" value="NZ_JBHSPB010000003.1"/>
</dbReference>